<evidence type="ECO:0000256" key="2">
    <source>
        <dbReference type="ARBA" id="ARBA00022448"/>
    </source>
</evidence>
<gene>
    <name evidence="6" type="ORF">GXP70_25195</name>
</gene>
<dbReference type="PANTHER" id="PTHR42764:SF1">
    <property type="entry name" value="PHOSPHONATES UTILIZATION ATP-BINDING PROTEIN PHNK-RELATED"/>
    <property type="match status" value="1"/>
</dbReference>
<dbReference type="InterPro" id="IPR003439">
    <property type="entry name" value="ABC_transporter-like_ATP-bd"/>
</dbReference>
<keyword evidence="2" id="KW-0813">Transport</keyword>
<dbReference type="EMBL" id="CP048209">
    <property type="protein sequence ID" value="QHT62929.1"/>
    <property type="molecule type" value="Genomic_DNA"/>
</dbReference>
<dbReference type="InterPro" id="IPR003593">
    <property type="entry name" value="AAA+_ATPase"/>
</dbReference>
<organism evidence="6 7">
    <name type="scientific">Paenibacillus lycopersici</name>
    <dbReference type="NCBI Taxonomy" id="2704462"/>
    <lineage>
        <taxon>Bacteria</taxon>
        <taxon>Bacillati</taxon>
        <taxon>Bacillota</taxon>
        <taxon>Bacilli</taxon>
        <taxon>Bacillales</taxon>
        <taxon>Paenibacillaceae</taxon>
        <taxon>Paenibacillus</taxon>
    </lineage>
</organism>
<dbReference type="InterPro" id="IPR013563">
    <property type="entry name" value="Oligopep_ABC_C"/>
</dbReference>
<dbReference type="GO" id="GO:0016887">
    <property type="term" value="F:ATP hydrolysis activity"/>
    <property type="evidence" value="ECO:0007669"/>
    <property type="project" value="InterPro"/>
</dbReference>
<dbReference type="SMART" id="SM00382">
    <property type="entry name" value="AAA"/>
    <property type="match status" value="1"/>
</dbReference>
<evidence type="ECO:0000259" key="5">
    <source>
        <dbReference type="PROSITE" id="PS50893"/>
    </source>
</evidence>
<dbReference type="Pfam" id="PF00005">
    <property type="entry name" value="ABC_tran"/>
    <property type="match status" value="1"/>
</dbReference>
<dbReference type="PANTHER" id="PTHR42764">
    <property type="entry name" value="PHOSPHONATES UTILIZATION ATP-BINDING PROTEIN PHNK-RELATED"/>
    <property type="match status" value="1"/>
</dbReference>
<dbReference type="Proteomes" id="UP000476064">
    <property type="component" value="Chromosome"/>
</dbReference>
<dbReference type="SUPFAM" id="SSF52540">
    <property type="entry name" value="P-loop containing nucleoside triphosphate hydrolases"/>
    <property type="match status" value="1"/>
</dbReference>
<sequence length="301" mass="33178">MNVNEPKQGNALLSETPLLQVDNLVKRFGKGCSYCQQIENLQGDEESDIESARPQNQCPVCGSVLGCAGISFELYPGEILGVVGESGSGKSTMVRSLYFDDEVTSGSMTLAGYRDGQVNLFEASSQQKRYIRNHLMGMVYQNPYLGLRMNFSSSGNIAEKLFAAGSFHVGSIRDRAKELLERVEIPLKRMDERPSNFSGGMQQRVQISKALANNPPLLLLDEVTTGLDLSVQAKVLDLIRSIQQELGVSMIVVSHDLGVIRMLSDRTMVLKQGRVVETGLTDQILEDPQHPYTQLLVHSLL</sequence>
<dbReference type="AlphaFoldDB" id="A0A6C0G5K2"/>
<evidence type="ECO:0000256" key="3">
    <source>
        <dbReference type="ARBA" id="ARBA00022741"/>
    </source>
</evidence>
<feature type="domain" description="ABC transporter" evidence="5">
    <location>
        <begin position="52"/>
        <end position="297"/>
    </location>
</feature>
<reference evidence="6 7" key="1">
    <citation type="submission" date="2020-01" db="EMBL/GenBank/DDBJ databases">
        <title>Paenibacillus sp. nov., isolated from tomato rhizosphere.</title>
        <authorList>
            <person name="Weon H.-Y."/>
            <person name="Lee S.A."/>
        </authorList>
    </citation>
    <scope>NUCLEOTIDE SEQUENCE [LARGE SCALE GENOMIC DNA]</scope>
    <source>
        <strain evidence="6 7">12200R-189</strain>
    </source>
</reference>
<dbReference type="InterPro" id="IPR017871">
    <property type="entry name" value="ABC_transporter-like_CS"/>
</dbReference>
<keyword evidence="7" id="KW-1185">Reference proteome</keyword>
<dbReference type="GO" id="GO:0015833">
    <property type="term" value="P:peptide transport"/>
    <property type="evidence" value="ECO:0007669"/>
    <property type="project" value="InterPro"/>
</dbReference>
<dbReference type="GO" id="GO:0005524">
    <property type="term" value="F:ATP binding"/>
    <property type="evidence" value="ECO:0007669"/>
    <property type="project" value="UniProtKB-KW"/>
</dbReference>
<protein>
    <submittedName>
        <fullName evidence="6">ATP-binding cassette domain-containing protein</fullName>
    </submittedName>
</protein>
<dbReference type="PROSITE" id="PS50893">
    <property type="entry name" value="ABC_TRANSPORTER_2"/>
    <property type="match status" value="1"/>
</dbReference>
<comment type="similarity">
    <text evidence="1">Belongs to the ABC transporter superfamily.</text>
</comment>
<dbReference type="KEGG" id="plyc:GXP70_25195"/>
<dbReference type="PROSITE" id="PS00211">
    <property type="entry name" value="ABC_TRANSPORTER_1"/>
    <property type="match status" value="1"/>
</dbReference>
<dbReference type="Pfam" id="PF08352">
    <property type="entry name" value="oligo_HPY"/>
    <property type="match status" value="1"/>
</dbReference>
<dbReference type="InterPro" id="IPR027417">
    <property type="entry name" value="P-loop_NTPase"/>
</dbReference>
<evidence type="ECO:0000256" key="4">
    <source>
        <dbReference type="ARBA" id="ARBA00022840"/>
    </source>
</evidence>
<keyword evidence="3" id="KW-0547">Nucleotide-binding</keyword>
<dbReference type="GO" id="GO:0019700">
    <property type="term" value="P:organic phosphonate catabolic process"/>
    <property type="evidence" value="ECO:0007669"/>
    <property type="project" value="TreeGrafter"/>
</dbReference>
<dbReference type="Gene3D" id="3.40.50.300">
    <property type="entry name" value="P-loop containing nucleotide triphosphate hydrolases"/>
    <property type="match status" value="1"/>
</dbReference>
<dbReference type="RefSeq" id="WP_162359359.1">
    <property type="nucleotide sequence ID" value="NZ_CP048209.1"/>
</dbReference>
<evidence type="ECO:0000313" key="6">
    <source>
        <dbReference type="EMBL" id="QHT62929.1"/>
    </source>
</evidence>
<evidence type="ECO:0000313" key="7">
    <source>
        <dbReference type="Proteomes" id="UP000476064"/>
    </source>
</evidence>
<name>A0A6C0G5K2_9BACL</name>
<evidence type="ECO:0000256" key="1">
    <source>
        <dbReference type="ARBA" id="ARBA00005417"/>
    </source>
</evidence>
<accession>A0A6C0G5K2</accession>
<keyword evidence="4 6" id="KW-0067">ATP-binding</keyword>
<proteinExistence type="inferred from homology"/>